<reference evidence="1" key="1">
    <citation type="submission" date="2023-10" db="EMBL/GenBank/DDBJ databases">
        <authorList>
            <person name="Rodriguez Cubillos JULIANA M."/>
            <person name="De Vega J."/>
        </authorList>
    </citation>
    <scope>NUCLEOTIDE SEQUENCE</scope>
</reference>
<evidence type="ECO:0000313" key="1">
    <source>
        <dbReference type="EMBL" id="CAJ2634198.1"/>
    </source>
</evidence>
<name>A0ACB0IQJ6_TRIPR</name>
<organism evidence="1 2">
    <name type="scientific">Trifolium pratense</name>
    <name type="common">Red clover</name>
    <dbReference type="NCBI Taxonomy" id="57577"/>
    <lineage>
        <taxon>Eukaryota</taxon>
        <taxon>Viridiplantae</taxon>
        <taxon>Streptophyta</taxon>
        <taxon>Embryophyta</taxon>
        <taxon>Tracheophyta</taxon>
        <taxon>Spermatophyta</taxon>
        <taxon>Magnoliopsida</taxon>
        <taxon>eudicotyledons</taxon>
        <taxon>Gunneridae</taxon>
        <taxon>Pentapetalae</taxon>
        <taxon>rosids</taxon>
        <taxon>fabids</taxon>
        <taxon>Fabales</taxon>
        <taxon>Fabaceae</taxon>
        <taxon>Papilionoideae</taxon>
        <taxon>50 kb inversion clade</taxon>
        <taxon>NPAAA clade</taxon>
        <taxon>Hologalegina</taxon>
        <taxon>IRL clade</taxon>
        <taxon>Trifolieae</taxon>
        <taxon>Trifolium</taxon>
    </lineage>
</organism>
<gene>
    <name evidence="1" type="ORF">MILVUS5_LOCUS5167</name>
</gene>
<sequence length="1374" mass="157045">MNNHSNSLPANLPILDGKNWDQWCVKMNVIFTYQEVEEIISTGFEPLAANATEAQQTAFREVKKKDSKALFLIHQCVDSSNFEKISGARTAKAAWDILSNAHGGGDKVKKVKLQHLRRQYELLGMMDKESIGEYFTRLQTLVNSMKNYGETVSDQQVIEKVLRTLNPQFDHIVVAIEESKDLSTMTVNELHSSLEAHEQRLQERKERKERKDNKANQDQALYAKNGGSWNKNGKGKNKWNKNKGKSDGSHDQNHHNGEEDHSESSKNKTKNGGKKGDKSKIQCYSCDKWGHYAYECRSKGKKKQENEANHARHNDSDSDGVLMMVTSNSEKDTSKLWYLDTGCSNHMTGHRDWLLEFDENFKSKVKFADDSTVSVEGKGKVMVQRKNGNHTFVTDVLYVPSMKHNLLSLGQLLEKGFNYSTKDHSIEVFDPKNKLILKAPLSKNRTFRVNLQASAFQCFSSLITEDEKWLWHYRYGHLNFKSLNHLCNKKMVVGLPLIHTPEKLCEGCFVSKQPRNSFKSSVYSRSKQPLDVVHSDVCGPIEVPTLGGSRYFMTCVDEFTRKVWIYLLKEKSEVFSMFKNFCVLAERQSEHKLKVLRTDGGGEYNSKEFQTYCTQKGIIHEVTAPYTPQHNGLAERRNRTLLNMARCMLKSKGLPKCYWGEAVNTAAYVLNRCPTKRLKDNTPEELWTGHKPSVKHLRIFGSLCYRHIPDEKRRKLDDKSEKLILIGYDATGAYRMYNPNNKKVVISRDVIVDEKSQWKWSSEANTQVTMQLEDGVNDAAITHQPVDNQNQGTHHEEDMHTSSDDDDRIQLSSVPAQAPRRSTRNKFPSVRLNDHEITSDSAVNEDGDLVHLAFMADAEPINWKEAVVSSKWNAAMKEELHSIEKNHTWKLVELPPQKKAISVKWVFKLKKDPDGKIVKHKARLVARGFLQQEGIDYTEVYAPVARMETIRLVIAIASSYNWSLYHMDVKSAFLNGPLEEEVYVLQPPGFEIASEKNKVYKLNKALYGLKQAPRAWNKRIDEFLQKEGFVKCTVEFGVYMKGSDISDAIVICLYVDDLLITGHSTTSIEKFKGRLKSEFEMSDLGKLNYFLGLEFHYASDGIVLHQRKYIEDVLKRFQMENCKAAETPMDANLKLSKNEDEQAVDATLFKQVVGSLRFICNTRPDINYAVGSVSRFMSKPKTSHLIAAKRILRYLKGTQDYGLVFPTSNSETQIELEGFSDSDWCGDKDDRRSTSGYWFRFRNSPISWSSKKQNIVALSSCEAEYVAAAQAACQAVWLESLLEELKINYVKPMRLNVDNKSAISLAKNPIAHGKSKHIETKYHFLRDQVSKGKLNVMHCRTEIQIADILTKPLRADRFKELRSMLGVVKTEKLN</sequence>
<evidence type="ECO:0000313" key="2">
    <source>
        <dbReference type="Proteomes" id="UP001177021"/>
    </source>
</evidence>
<protein>
    <submittedName>
        <fullName evidence="1">Uncharacterized protein</fullName>
    </submittedName>
</protein>
<dbReference type="EMBL" id="CASHSV030000002">
    <property type="protein sequence ID" value="CAJ2634198.1"/>
    <property type="molecule type" value="Genomic_DNA"/>
</dbReference>
<proteinExistence type="predicted"/>
<keyword evidence="2" id="KW-1185">Reference proteome</keyword>
<dbReference type="Proteomes" id="UP001177021">
    <property type="component" value="Unassembled WGS sequence"/>
</dbReference>
<comment type="caution">
    <text evidence="1">The sequence shown here is derived from an EMBL/GenBank/DDBJ whole genome shotgun (WGS) entry which is preliminary data.</text>
</comment>
<accession>A0ACB0IQJ6</accession>